<name>A0A162M0V5_9PROT</name>
<feature type="transmembrane region" description="Helical" evidence="7">
    <location>
        <begin position="20"/>
        <end position="40"/>
    </location>
</feature>
<sequence length="279" mass="28399">MTTAIDLLITPFRFGFMADALIISLLVAVPAALLSCFLVLKGWSLLGDAISHAVLPGVVISYALGLPYVAGAFAAGLACAVGTGYIGDHSRVKPDTVMGVVYSGMFGAGLVLYVWIRPDVHLDHILFGDMLGVARADILLSGGIALVTTAAIAVKWRDLQLHAFDPVQARAVGLPTRLLHYGLLCLISATVVGALAAVGIILVIALLIAPGAIALLVTRSLGRMLLVAVAVAAGASAAGLIAAFYIDAAPAPTIVLLLAAGFVAAFAISGQRAAIAARG</sequence>
<dbReference type="FunFam" id="1.10.3470.10:FF:000003">
    <property type="entry name" value="Iron ABC transporter permease SitD"/>
    <property type="match status" value="1"/>
</dbReference>
<evidence type="ECO:0000256" key="4">
    <source>
        <dbReference type="ARBA" id="ARBA00022989"/>
    </source>
</evidence>
<keyword evidence="3 6" id="KW-0812">Transmembrane</keyword>
<feature type="transmembrane region" description="Helical" evidence="7">
    <location>
        <begin position="200"/>
        <end position="218"/>
    </location>
</feature>
<feature type="transmembrane region" description="Helical" evidence="7">
    <location>
        <begin position="225"/>
        <end position="246"/>
    </location>
</feature>
<evidence type="ECO:0000256" key="1">
    <source>
        <dbReference type="ARBA" id="ARBA00004141"/>
    </source>
</evidence>
<dbReference type="GO" id="GO:0055085">
    <property type="term" value="P:transmembrane transport"/>
    <property type="evidence" value="ECO:0007669"/>
    <property type="project" value="InterPro"/>
</dbReference>
<proteinExistence type="inferred from homology"/>
<keyword evidence="5 7" id="KW-0472">Membrane</keyword>
<dbReference type="PANTHER" id="PTHR30477:SF24">
    <property type="entry name" value="IRON TRANSPORT SYSTEM MEMBRANE PROTEIN HI_0359-RELATED"/>
    <property type="match status" value="1"/>
</dbReference>
<dbReference type="EMBL" id="LPZR01000004">
    <property type="protein sequence ID" value="KYO57742.1"/>
    <property type="molecule type" value="Genomic_DNA"/>
</dbReference>
<evidence type="ECO:0008006" key="10">
    <source>
        <dbReference type="Google" id="ProtNLM"/>
    </source>
</evidence>
<evidence type="ECO:0000256" key="3">
    <source>
        <dbReference type="ARBA" id="ARBA00022692"/>
    </source>
</evidence>
<feature type="transmembrane region" description="Helical" evidence="7">
    <location>
        <begin position="178"/>
        <end position="194"/>
    </location>
</feature>
<feature type="transmembrane region" description="Helical" evidence="7">
    <location>
        <begin position="60"/>
        <end position="85"/>
    </location>
</feature>
<keyword evidence="4 7" id="KW-1133">Transmembrane helix</keyword>
<gene>
    <name evidence="8" type="ORF">AUP44_18820</name>
</gene>
<dbReference type="GeneID" id="97243537"/>
<feature type="transmembrane region" description="Helical" evidence="7">
    <location>
        <begin position="252"/>
        <end position="270"/>
    </location>
</feature>
<feature type="transmembrane region" description="Helical" evidence="7">
    <location>
        <begin position="97"/>
        <end position="116"/>
    </location>
</feature>
<feature type="transmembrane region" description="Helical" evidence="7">
    <location>
        <begin position="136"/>
        <end position="157"/>
    </location>
</feature>
<dbReference type="GO" id="GO:0043190">
    <property type="term" value="C:ATP-binding cassette (ABC) transporter complex"/>
    <property type="evidence" value="ECO:0007669"/>
    <property type="project" value="InterPro"/>
</dbReference>
<dbReference type="AlphaFoldDB" id="A0A162M0V5"/>
<dbReference type="SUPFAM" id="SSF81345">
    <property type="entry name" value="ABC transporter involved in vitamin B12 uptake, BtuC"/>
    <property type="match status" value="1"/>
</dbReference>
<dbReference type="Proteomes" id="UP000075787">
    <property type="component" value="Unassembled WGS sequence"/>
</dbReference>
<organism evidence="8 9">
    <name type="scientific">Tistrella mobilis</name>
    <dbReference type="NCBI Taxonomy" id="171437"/>
    <lineage>
        <taxon>Bacteria</taxon>
        <taxon>Pseudomonadati</taxon>
        <taxon>Pseudomonadota</taxon>
        <taxon>Alphaproteobacteria</taxon>
        <taxon>Geminicoccales</taxon>
        <taxon>Geminicoccaceae</taxon>
        <taxon>Tistrella</taxon>
    </lineage>
</organism>
<evidence type="ECO:0000256" key="7">
    <source>
        <dbReference type="SAM" id="Phobius"/>
    </source>
</evidence>
<dbReference type="InterPro" id="IPR037294">
    <property type="entry name" value="ABC_BtuC-like"/>
</dbReference>
<comment type="subcellular location">
    <subcellularLocation>
        <location evidence="6">Cell membrane</location>
        <topology evidence="6">Multi-pass membrane protein</topology>
    </subcellularLocation>
    <subcellularLocation>
        <location evidence="1">Membrane</location>
        <topology evidence="1">Multi-pass membrane protein</topology>
    </subcellularLocation>
</comment>
<dbReference type="Gene3D" id="1.10.3470.10">
    <property type="entry name" value="ABC transporter involved in vitamin B12 uptake, BtuC"/>
    <property type="match status" value="1"/>
</dbReference>
<dbReference type="GO" id="GO:0010043">
    <property type="term" value="P:response to zinc ion"/>
    <property type="evidence" value="ECO:0007669"/>
    <property type="project" value="TreeGrafter"/>
</dbReference>
<accession>A0A162M0V5</accession>
<evidence type="ECO:0000256" key="6">
    <source>
        <dbReference type="RuleBase" id="RU003943"/>
    </source>
</evidence>
<comment type="similarity">
    <text evidence="2 6">Belongs to the ABC-3 integral membrane protein family.</text>
</comment>
<dbReference type="OrthoDB" id="9804300at2"/>
<dbReference type="RefSeq" id="WP_062761197.1">
    <property type="nucleotide sequence ID" value="NZ_CP121045.1"/>
</dbReference>
<evidence type="ECO:0000256" key="2">
    <source>
        <dbReference type="ARBA" id="ARBA00008034"/>
    </source>
</evidence>
<protein>
    <recommendedName>
        <fullName evidence="10">Metal ABC transporter permease</fullName>
    </recommendedName>
</protein>
<evidence type="ECO:0000313" key="8">
    <source>
        <dbReference type="EMBL" id="KYO57742.1"/>
    </source>
</evidence>
<dbReference type="Pfam" id="PF00950">
    <property type="entry name" value="ABC-3"/>
    <property type="match status" value="1"/>
</dbReference>
<keyword evidence="6" id="KW-0813">Transport</keyword>
<comment type="caution">
    <text evidence="8">The sequence shown here is derived from an EMBL/GenBank/DDBJ whole genome shotgun (WGS) entry which is preliminary data.</text>
</comment>
<dbReference type="CDD" id="cd06550">
    <property type="entry name" value="TM_ABC_iron-siderophores_like"/>
    <property type="match status" value="1"/>
</dbReference>
<dbReference type="PANTHER" id="PTHR30477">
    <property type="entry name" value="ABC-TRANSPORTER METAL-BINDING PROTEIN"/>
    <property type="match status" value="1"/>
</dbReference>
<evidence type="ECO:0000256" key="5">
    <source>
        <dbReference type="ARBA" id="ARBA00023136"/>
    </source>
</evidence>
<evidence type="ECO:0000313" key="9">
    <source>
        <dbReference type="Proteomes" id="UP000075787"/>
    </source>
</evidence>
<dbReference type="InterPro" id="IPR001626">
    <property type="entry name" value="ABC_TroCD"/>
</dbReference>
<dbReference type="GO" id="GO:0071281">
    <property type="term" value="P:cellular response to iron ion"/>
    <property type="evidence" value="ECO:0007669"/>
    <property type="project" value="UniProtKB-ARBA"/>
</dbReference>
<reference evidence="8 9" key="1">
    <citation type="submission" date="2015-12" db="EMBL/GenBank/DDBJ databases">
        <title>Genome sequence of Tistrella mobilis MCCC 1A02139.</title>
        <authorList>
            <person name="Lu L."/>
            <person name="Lai Q."/>
            <person name="Shao Z."/>
            <person name="Qian P."/>
        </authorList>
    </citation>
    <scope>NUCLEOTIDE SEQUENCE [LARGE SCALE GENOMIC DNA]</scope>
    <source>
        <strain evidence="8 9">MCCC 1A02139</strain>
    </source>
</reference>